<accession>A0A1A9Z801</accession>
<sequence length="571" mass="66961">MKTPSSKLSTLDADERYFYKLSGHPWLTTAEIPHGDSLRITCRENRACYEDVMDFRKRNLCNSDKLGCCADVRRSCFGKRHDAFFCYNDDKAYQGCCPSMWHPRNPTHIKIVPNFIRCDRDKQKNNNCVEPHKAKPYRSELYRDESYRSEPYRSEHYRDESDRSEPYRSERRRDESDRSETYRSERHRDESDRSEPYRSERHRDESDRSEIHKVEISRDEPYRERYSRESDIRDFKPQAEMPTQAEPKRYYKMEVCRPEPCKYGLSKVDLWKFENFDSNRYREATFSDIPGCHCGHEKSTSKKKKKTPGLKAAKQYLERCLLTRLTVGWTVDDDLNLAECVYHHLSKIKGPNGVIEILDEISAQRRIDSVLLSWINKLKSIFSRPRGGQNSKALLNTNYTYLPRKFHQTNQESFNMVPQFVGGKQYHIGGRAEKYKNSFSYKPLRLSGKATEIQTYNIGGRGKFNPHSNYNLALNASLSQHERASDGIPSDELPQSDENNYLVETYNPRYLVNDGNGNAYNNIGYMNTYDGNNDRNSKHEIFEQNYLDSGNVRQPLQGDNDEQPCCSRHCT</sequence>
<dbReference type="STRING" id="7398.A0A1A9Z801"/>
<dbReference type="AlphaFoldDB" id="A0A1A9Z801"/>
<reference evidence="2" key="2">
    <citation type="submission" date="2020-05" db="UniProtKB">
        <authorList>
            <consortium name="EnsemblMetazoa"/>
        </authorList>
    </citation>
    <scope>IDENTIFICATION</scope>
    <source>
        <strain evidence="2">IAEA</strain>
    </source>
</reference>
<evidence type="ECO:0000313" key="3">
    <source>
        <dbReference type="Proteomes" id="UP000092445"/>
    </source>
</evidence>
<dbReference type="Proteomes" id="UP000092445">
    <property type="component" value="Unassembled WGS sequence"/>
</dbReference>
<feature type="region of interest" description="Disordered" evidence="1">
    <location>
        <begin position="550"/>
        <end position="571"/>
    </location>
</feature>
<reference evidence="3" key="1">
    <citation type="submission" date="2014-03" db="EMBL/GenBank/DDBJ databases">
        <authorList>
            <person name="Aksoy S."/>
            <person name="Warren W."/>
            <person name="Wilson R.K."/>
        </authorList>
    </citation>
    <scope>NUCLEOTIDE SEQUENCE [LARGE SCALE GENOMIC DNA]</scope>
    <source>
        <strain evidence="3">IAEA</strain>
    </source>
</reference>
<keyword evidence="3" id="KW-1185">Reference proteome</keyword>
<protein>
    <submittedName>
        <fullName evidence="2">Uncharacterized protein</fullName>
    </submittedName>
</protein>
<evidence type="ECO:0000313" key="2">
    <source>
        <dbReference type="EnsemblMetazoa" id="GPAI006553-PA"/>
    </source>
</evidence>
<organism evidence="2 3">
    <name type="scientific">Glossina pallidipes</name>
    <name type="common">Tsetse fly</name>
    <dbReference type="NCBI Taxonomy" id="7398"/>
    <lineage>
        <taxon>Eukaryota</taxon>
        <taxon>Metazoa</taxon>
        <taxon>Ecdysozoa</taxon>
        <taxon>Arthropoda</taxon>
        <taxon>Hexapoda</taxon>
        <taxon>Insecta</taxon>
        <taxon>Pterygota</taxon>
        <taxon>Neoptera</taxon>
        <taxon>Endopterygota</taxon>
        <taxon>Diptera</taxon>
        <taxon>Brachycera</taxon>
        <taxon>Muscomorpha</taxon>
        <taxon>Hippoboscoidea</taxon>
        <taxon>Glossinidae</taxon>
        <taxon>Glossina</taxon>
    </lineage>
</organism>
<proteinExistence type="predicted"/>
<name>A0A1A9Z801_GLOPL</name>
<feature type="region of interest" description="Disordered" evidence="1">
    <location>
        <begin position="139"/>
        <end position="230"/>
    </location>
</feature>
<dbReference type="VEuPathDB" id="VectorBase:GPAI006553"/>
<evidence type="ECO:0000256" key="1">
    <source>
        <dbReference type="SAM" id="MobiDB-lite"/>
    </source>
</evidence>
<dbReference type="EnsemblMetazoa" id="GPAI006553-RA">
    <property type="protein sequence ID" value="GPAI006553-PA"/>
    <property type="gene ID" value="GPAI006553"/>
</dbReference>